<dbReference type="OrthoDB" id="5422688at2759"/>
<evidence type="ECO:0000313" key="2">
    <source>
        <dbReference type="EMBL" id="RAL65512.1"/>
    </source>
</evidence>
<evidence type="ECO:0000313" key="3">
    <source>
        <dbReference type="Proteomes" id="UP000249056"/>
    </source>
</evidence>
<gene>
    <name evidence="2" type="ORF">DID88_001078</name>
</gene>
<protein>
    <submittedName>
        <fullName evidence="2">Uncharacterized protein</fullName>
    </submittedName>
</protein>
<keyword evidence="1" id="KW-0812">Transmembrane</keyword>
<organism evidence="2 3">
    <name type="scientific">Monilinia fructigena</name>
    <dbReference type="NCBI Taxonomy" id="38457"/>
    <lineage>
        <taxon>Eukaryota</taxon>
        <taxon>Fungi</taxon>
        <taxon>Dikarya</taxon>
        <taxon>Ascomycota</taxon>
        <taxon>Pezizomycotina</taxon>
        <taxon>Leotiomycetes</taxon>
        <taxon>Helotiales</taxon>
        <taxon>Sclerotiniaceae</taxon>
        <taxon>Monilinia</taxon>
    </lineage>
</organism>
<proteinExistence type="predicted"/>
<name>A0A395IZ40_9HELO</name>
<reference evidence="2 3" key="1">
    <citation type="submission" date="2018-06" db="EMBL/GenBank/DDBJ databases">
        <title>Genome Sequence of the Brown Rot Fungal Pathogen Monilinia fructigena.</title>
        <authorList>
            <person name="Landi L."/>
            <person name="De Miccolis Angelini R.M."/>
            <person name="Pollastro S."/>
            <person name="Abate D."/>
            <person name="Faretra F."/>
            <person name="Romanazzi G."/>
        </authorList>
    </citation>
    <scope>NUCLEOTIDE SEQUENCE [LARGE SCALE GENOMIC DNA]</scope>
    <source>
        <strain evidence="2 3">Mfrg269</strain>
    </source>
</reference>
<dbReference type="AlphaFoldDB" id="A0A395IZ40"/>
<evidence type="ECO:0000256" key="1">
    <source>
        <dbReference type="SAM" id="Phobius"/>
    </source>
</evidence>
<keyword evidence="1" id="KW-1133">Transmembrane helix</keyword>
<dbReference type="Proteomes" id="UP000249056">
    <property type="component" value="Unassembled WGS sequence"/>
</dbReference>
<dbReference type="EMBL" id="QKRW01000010">
    <property type="protein sequence ID" value="RAL65512.1"/>
    <property type="molecule type" value="Genomic_DNA"/>
</dbReference>
<keyword evidence="3" id="KW-1185">Reference proteome</keyword>
<comment type="caution">
    <text evidence="2">The sequence shown here is derived from an EMBL/GenBank/DDBJ whole genome shotgun (WGS) entry which is preliminary data.</text>
</comment>
<sequence>MATSVVVRRIILQANELALDDILEGDGQLPDEMVKVFVTTPSGDAVTIFTSRRVVLDCLLTTPHPKKPTIYRLTRAVGWLAFGAQTISLGMSSLLIQVVSVLIICISTVMVVAQVGSDEMPVGTRLKLLRKDADVNEGLRPAAYARLRLTKEEEDSMVAWNLFPHRTNVDWWQRYRARVRALGNSDEKTGGNI</sequence>
<keyword evidence="1" id="KW-0472">Membrane</keyword>
<feature type="transmembrane region" description="Helical" evidence="1">
    <location>
        <begin position="94"/>
        <end position="115"/>
    </location>
</feature>
<accession>A0A395IZ40</accession>